<accession>A0A9P7VSI8</accession>
<dbReference type="GeneID" id="66108644"/>
<dbReference type="Proteomes" id="UP000812287">
    <property type="component" value="Unassembled WGS sequence"/>
</dbReference>
<evidence type="ECO:0000313" key="1">
    <source>
        <dbReference type="EMBL" id="KAG7446042.1"/>
    </source>
</evidence>
<protein>
    <submittedName>
        <fullName evidence="1">Uncharacterized protein</fullName>
    </submittedName>
</protein>
<dbReference type="AlphaFoldDB" id="A0A9P7VSI8"/>
<dbReference type="EMBL" id="MU250535">
    <property type="protein sequence ID" value="KAG7446042.1"/>
    <property type="molecule type" value="Genomic_DNA"/>
</dbReference>
<organism evidence="1 2">
    <name type="scientific">Guyanagaster necrorhizus</name>
    <dbReference type="NCBI Taxonomy" id="856835"/>
    <lineage>
        <taxon>Eukaryota</taxon>
        <taxon>Fungi</taxon>
        <taxon>Dikarya</taxon>
        <taxon>Basidiomycota</taxon>
        <taxon>Agaricomycotina</taxon>
        <taxon>Agaricomycetes</taxon>
        <taxon>Agaricomycetidae</taxon>
        <taxon>Agaricales</taxon>
        <taxon>Marasmiineae</taxon>
        <taxon>Physalacriaceae</taxon>
        <taxon>Guyanagaster</taxon>
    </lineage>
</organism>
<name>A0A9P7VSI8_9AGAR</name>
<dbReference type="RefSeq" id="XP_043039542.1">
    <property type="nucleotide sequence ID" value="XM_043186347.1"/>
</dbReference>
<dbReference type="OrthoDB" id="2980573at2759"/>
<evidence type="ECO:0000313" key="2">
    <source>
        <dbReference type="Proteomes" id="UP000812287"/>
    </source>
</evidence>
<sequence>MPLRRQNAMLNVCALGTPALAPPSHIVRGASNIEQLVTAMDNTSISSAPPPNAPLKKSLYKAKRGLSNPKATSKRKALPLKAEYSWIVTDPWIYTSYIKSGRAMCVGCGHPIQFSDSISSCTAREEWFEHKMNCKVISLQKTAKQQFGRVDFQG</sequence>
<proteinExistence type="predicted"/>
<reference evidence="1" key="1">
    <citation type="submission" date="2020-11" db="EMBL/GenBank/DDBJ databases">
        <title>Adaptations for nitrogen fixation in a non-lichenized fungal sporocarp promotes dispersal by wood-feeding termites.</title>
        <authorList>
            <consortium name="DOE Joint Genome Institute"/>
            <person name="Koch R.A."/>
            <person name="Yoon G."/>
            <person name="Arayal U."/>
            <person name="Lail K."/>
            <person name="Amirebrahimi M."/>
            <person name="Labutti K."/>
            <person name="Lipzen A."/>
            <person name="Riley R."/>
            <person name="Barry K."/>
            <person name="Henrissat B."/>
            <person name="Grigoriev I.V."/>
            <person name="Herr J.R."/>
            <person name="Aime M.C."/>
        </authorList>
    </citation>
    <scope>NUCLEOTIDE SEQUENCE</scope>
    <source>
        <strain evidence="1">MCA 3950</strain>
    </source>
</reference>
<gene>
    <name evidence="1" type="ORF">BT62DRAFT_932382</name>
</gene>
<keyword evidence="2" id="KW-1185">Reference proteome</keyword>
<comment type="caution">
    <text evidence="1">The sequence shown here is derived from an EMBL/GenBank/DDBJ whole genome shotgun (WGS) entry which is preliminary data.</text>
</comment>